<feature type="transmembrane region" description="Helical" evidence="1">
    <location>
        <begin position="43"/>
        <end position="67"/>
    </location>
</feature>
<evidence type="ECO:0000313" key="3">
    <source>
        <dbReference type="Proteomes" id="UP000214646"/>
    </source>
</evidence>
<gene>
    <name evidence="2" type="ORF">FRUB_00480</name>
</gene>
<dbReference type="AlphaFoldDB" id="A0A225DZK2"/>
<feature type="transmembrane region" description="Helical" evidence="1">
    <location>
        <begin position="182"/>
        <end position="200"/>
    </location>
</feature>
<dbReference type="Proteomes" id="UP000214646">
    <property type="component" value="Unassembled WGS sequence"/>
</dbReference>
<feature type="transmembrane region" description="Helical" evidence="1">
    <location>
        <begin position="207"/>
        <end position="223"/>
    </location>
</feature>
<dbReference type="RefSeq" id="WP_161967156.1">
    <property type="nucleotide sequence ID" value="NZ_NIDE01000001.1"/>
</dbReference>
<comment type="caution">
    <text evidence="2">The sequence shown here is derived from an EMBL/GenBank/DDBJ whole genome shotgun (WGS) entry which is preliminary data.</text>
</comment>
<feature type="transmembrane region" description="Helical" evidence="1">
    <location>
        <begin position="123"/>
        <end position="140"/>
    </location>
</feature>
<name>A0A225DZK2_9BACT</name>
<sequence>MTTLPQQPGDPARDRRPPWWLWPNVFSLDAPVVAVVWQRFLGAAYGVVVPPAASVVLALVVWAVYLTDRFLDAAPDRPAEVGDRHQYARKFRTHFGVAAVVVWVAAAVTAGSALSAVYLADGAAVAAAVGAYFAIVHLLKTARVIGGGRKEVLVGVLFAAGVSIPLAAGASDQIANWVPEVGAFAALCWMNCGLIALWEAEAGSSQSIYGPVVACVLAITLAVVGPGRVTAAVFAAVGLLLGFHLCRHRLGPRVLRVAADAALLTPLAWGWS</sequence>
<feature type="transmembrane region" description="Helical" evidence="1">
    <location>
        <begin position="229"/>
        <end position="246"/>
    </location>
</feature>
<accession>A0A225DZK2</accession>
<reference evidence="3" key="1">
    <citation type="submission" date="2017-06" db="EMBL/GenBank/DDBJ databases">
        <title>Genome analysis of Fimbriiglobus ruber SP5, the first member of the order Planctomycetales with confirmed chitinolytic capability.</title>
        <authorList>
            <person name="Ravin N.V."/>
            <person name="Rakitin A.L."/>
            <person name="Ivanova A.A."/>
            <person name="Beletsky A.V."/>
            <person name="Kulichevskaya I.S."/>
            <person name="Mardanov A.V."/>
            <person name="Dedysh S.N."/>
        </authorList>
    </citation>
    <scope>NUCLEOTIDE SEQUENCE [LARGE SCALE GENOMIC DNA]</scope>
    <source>
        <strain evidence="3">SP5</strain>
    </source>
</reference>
<organism evidence="2 3">
    <name type="scientific">Fimbriiglobus ruber</name>
    <dbReference type="NCBI Taxonomy" id="1908690"/>
    <lineage>
        <taxon>Bacteria</taxon>
        <taxon>Pseudomonadati</taxon>
        <taxon>Planctomycetota</taxon>
        <taxon>Planctomycetia</taxon>
        <taxon>Gemmatales</taxon>
        <taxon>Gemmataceae</taxon>
        <taxon>Fimbriiglobus</taxon>
    </lineage>
</organism>
<dbReference type="EMBL" id="NIDE01000001">
    <property type="protein sequence ID" value="OWK46781.1"/>
    <property type="molecule type" value="Genomic_DNA"/>
</dbReference>
<dbReference type="OrthoDB" id="272587at2"/>
<evidence type="ECO:0000256" key="1">
    <source>
        <dbReference type="SAM" id="Phobius"/>
    </source>
</evidence>
<feature type="transmembrane region" description="Helical" evidence="1">
    <location>
        <begin position="95"/>
        <end position="117"/>
    </location>
</feature>
<proteinExistence type="predicted"/>
<keyword evidence="1" id="KW-0472">Membrane</keyword>
<keyword evidence="1" id="KW-0812">Transmembrane</keyword>
<feature type="transmembrane region" description="Helical" evidence="1">
    <location>
        <begin position="152"/>
        <end position="170"/>
    </location>
</feature>
<evidence type="ECO:0008006" key="4">
    <source>
        <dbReference type="Google" id="ProtNLM"/>
    </source>
</evidence>
<keyword evidence="1" id="KW-1133">Transmembrane helix</keyword>
<keyword evidence="3" id="KW-1185">Reference proteome</keyword>
<evidence type="ECO:0000313" key="2">
    <source>
        <dbReference type="EMBL" id="OWK46781.1"/>
    </source>
</evidence>
<protein>
    <recommendedName>
        <fullName evidence="4">UbiA prenyltransferase</fullName>
    </recommendedName>
</protein>